<accession>A0A1I4YD84</accession>
<dbReference type="SUPFAM" id="SSF53474">
    <property type="entry name" value="alpha/beta-Hydrolases"/>
    <property type="match status" value="1"/>
</dbReference>
<keyword evidence="4" id="KW-1185">Reference proteome</keyword>
<proteinExistence type="predicted"/>
<evidence type="ECO:0000313" key="4">
    <source>
        <dbReference type="Proteomes" id="UP000198575"/>
    </source>
</evidence>
<evidence type="ECO:0000259" key="2">
    <source>
        <dbReference type="Pfam" id="PF12146"/>
    </source>
</evidence>
<dbReference type="EMBL" id="FOVF01000016">
    <property type="protein sequence ID" value="SFN35733.1"/>
    <property type="molecule type" value="Genomic_DNA"/>
</dbReference>
<evidence type="ECO:0000256" key="1">
    <source>
        <dbReference type="SAM" id="Phobius"/>
    </source>
</evidence>
<protein>
    <submittedName>
        <fullName evidence="3">Predicted alpha/beta hydrolase</fullName>
    </submittedName>
</protein>
<dbReference type="Pfam" id="PF12146">
    <property type="entry name" value="Hydrolase_4"/>
    <property type="match status" value="1"/>
</dbReference>
<dbReference type="InterPro" id="IPR029058">
    <property type="entry name" value="AB_hydrolase_fold"/>
</dbReference>
<feature type="transmembrane region" description="Helical" evidence="1">
    <location>
        <begin position="161"/>
        <end position="180"/>
    </location>
</feature>
<dbReference type="GO" id="GO:0016787">
    <property type="term" value="F:hydrolase activity"/>
    <property type="evidence" value="ECO:0007669"/>
    <property type="project" value="UniProtKB-KW"/>
</dbReference>
<dbReference type="InterPro" id="IPR017208">
    <property type="entry name" value="UCP037442_abhydr"/>
</dbReference>
<dbReference type="Gene3D" id="3.40.50.1820">
    <property type="entry name" value="alpha/beta hydrolase"/>
    <property type="match status" value="1"/>
</dbReference>
<sequence length="298" mass="32309">MDVSVASSDKEGSKPAAVEVKARDGARSELAVVCPFAARAGVLFLPALGVTARKYEAWSAALAERGIASAVHEWRGAGSSSVRASRHDDWGYRTLLEDDIPASLAAAREACPDLHWVVAGHSLGGQFACLYAALHPGEVAGAGLVASGSPYWRTFPSRQRWLLRLVPVAIALVTSLVGYYPGRRLGFAGDEARTLMREWARSSRGHYADYVEGVDSEARLAAFEGPLFCAHMGEDRLCPTASLDWLLGKLRRARIKRVELTPADFDSGQANHFSWLREPGPVAQRMAEWIEHTLAAQA</sequence>
<keyword evidence="1" id="KW-1133">Transmembrane helix</keyword>
<dbReference type="OrthoDB" id="9785076at2"/>
<dbReference type="Proteomes" id="UP000198575">
    <property type="component" value="Unassembled WGS sequence"/>
</dbReference>
<gene>
    <name evidence="3" type="ORF">SAMN05216289_11668</name>
</gene>
<reference evidence="3 4" key="1">
    <citation type="submission" date="2016-10" db="EMBL/GenBank/DDBJ databases">
        <authorList>
            <person name="de Groot N.N."/>
        </authorList>
    </citation>
    <scope>NUCLEOTIDE SEQUENCE [LARGE SCALE GENOMIC DNA]</scope>
    <source>
        <strain evidence="3 4">CGMCC 1.7659</strain>
    </source>
</reference>
<feature type="domain" description="Serine aminopeptidase S33" evidence="2">
    <location>
        <begin position="38"/>
        <end position="253"/>
    </location>
</feature>
<keyword evidence="3" id="KW-0378">Hydrolase</keyword>
<evidence type="ECO:0000313" key="3">
    <source>
        <dbReference type="EMBL" id="SFN35733.1"/>
    </source>
</evidence>
<name>A0A1I4YD84_9GAMM</name>
<keyword evidence="1" id="KW-0472">Membrane</keyword>
<dbReference type="RefSeq" id="WP_092408214.1">
    <property type="nucleotide sequence ID" value="NZ_FOVF01000016.1"/>
</dbReference>
<organism evidence="3 4">
    <name type="scientific">Dokdonella immobilis</name>
    <dbReference type="NCBI Taxonomy" id="578942"/>
    <lineage>
        <taxon>Bacteria</taxon>
        <taxon>Pseudomonadati</taxon>
        <taxon>Pseudomonadota</taxon>
        <taxon>Gammaproteobacteria</taxon>
        <taxon>Lysobacterales</taxon>
        <taxon>Rhodanobacteraceae</taxon>
        <taxon>Dokdonella</taxon>
    </lineage>
</organism>
<dbReference type="PIRSF" id="PIRSF037442">
    <property type="entry name" value="UCP037442_abhydr"/>
    <property type="match status" value="1"/>
</dbReference>
<keyword evidence="1" id="KW-0812">Transmembrane</keyword>
<dbReference type="InterPro" id="IPR022742">
    <property type="entry name" value="Hydrolase_4"/>
</dbReference>
<dbReference type="AlphaFoldDB" id="A0A1I4YD84"/>
<dbReference type="STRING" id="578942.SAMN05216289_11668"/>